<dbReference type="PANTHER" id="PTHR43593">
    <property type="match status" value="1"/>
</dbReference>
<feature type="domain" description="Gfo/Idh/MocA-like oxidoreductase C-terminal" evidence="2">
    <location>
        <begin position="176"/>
        <end position="393"/>
    </location>
</feature>
<evidence type="ECO:0000259" key="2">
    <source>
        <dbReference type="Pfam" id="PF02894"/>
    </source>
</evidence>
<feature type="domain" description="Gfo/Idh/MocA-like oxidoreductase N-terminal" evidence="1">
    <location>
        <begin position="39"/>
        <end position="159"/>
    </location>
</feature>
<gene>
    <name evidence="3" type="ORF">NYF23_06775</name>
</gene>
<evidence type="ECO:0000313" key="4">
    <source>
        <dbReference type="Proteomes" id="UP001059934"/>
    </source>
</evidence>
<dbReference type="Pfam" id="PF02894">
    <property type="entry name" value="GFO_IDH_MocA_C"/>
    <property type="match status" value="1"/>
</dbReference>
<dbReference type="Gene3D" id="3.40.50.720">
    <property type="entry name" value="NAD(P)-binding Rossmann-like Domain"/>
    <property type="match status" value="1"/>
</dbReference>
<dbReference type="SUPFAM" id="SSF51735">
    <property type="entry name" value="NAD(P)-binding Rossmann-fold domains"/>
    <property type="match status" value="1"/>
</dbReference>
<dbReference type="InterPro" id="IPR004104">
    <property type="entry name" value="Gfo/Idh/MocA-like_OxRdtase_C"/>
</dbReference>
<dbReference type="InterPro" id="IPR036291">
    <property type="entry name" value="NAD(P)-bd_dom_sf"/>
</dbReference>
<sequence length="409" mass="45292">MNNSNKTKPRLRFFEDAPGQQHIVESDQYLYQRPIPNHNLVVIGTGTIGQEHMRVATLLGRAQVHGIYDTQKHSMDIAEENFASYSDKALVRYPDLESACNDPAVDALFICTPNYTHFEILQTAIKSGKPIFLEKPMATDLQDAAATEAMARAYSSFIQIGLQYRYKAQYVEAFYEALERASLGDIKTISLSEYRPPFLDKVAQWNKFNSTSGGTLVEKCCHYFDLINLLAQSQPLKVYASGGQAVNFVDLERDGKKSDIDDHTFVVIDYANGTRANFTLNMFCHDFSEELIVSGDRGRLKATEVFNFHQLQGAKATLAIEVGELGPSKTMDVTYPALIEQSGHHGATYFEHIAFVDQLEKKSVSAATPLQGLWSMIVASAAQASIASGGAVDINQFMAANGLAHYTND</sequence>
<name>A0ABY5TK62_9GAMM</name>
<dbReference type="PANTHER" id="PTHR43593:SF1">
    <property type="entry name" value="INOSITOL 2-DEHYDROGENASE"/>
    <property type="match status" value="1"/>
</dbReference>
<accession>A0ABY5TK62</accession>
<reference evidence="3" key="1">
    <citation type="submission" date="2022-08" db="EMBL/GenBank/DDBJ databases">
        <title>Catabolic pathway analysis in culturable SAR92 clade bacteria reveals their overlooked roles in DMSP degradation in coastal seas.</title>
        <authorList>
            <person name="He X."/>
            <person name="Zhang X."/>
            <person name="Zhang Y."/>
        </authorList>
    </citation>
    <scope>NUCLEOTIDE SEQUENCE</scope>
    <source>
        <strain evidence="3">H455</strain>
    </source>
</reference>
<dbReference type="SUPFAM" id="SSF55347">
    <property type="entry name" value="Glyceraldehyde-3-phosphate dehydrogenase-like, C-terminal domain"/>
    <property type="match status" value="1"/>
</dbReference>
<keyword evidence="4" id="KW-1185">Reference proteome</keyword>
<dbReference type="InterPro" id="IPR050424">
    <property type="entry name" value="Gfo-Idh-MocA_inositol_DH"/>
</dbReference>
<organism evidence="3 4">
    <name type="scientific">SAR92 clade bacterium H455</name>
    <dbReference type="NCBI Taxonomy" id="2974818"/>
    <lineage>
        <taxon>Bacteria</taxon>
        <taxon>Pseudomonadati</taxon>
        <taxon>Pseudomonadota</taxon>
        <taxon>Gammaproteobacteria</taxon>
        <taxon>Cellvibrionales</taxon>
        <taxon>Porticoccaceae</taxon>
        <taxon>SAR92 clade</taxon>
    </lineage>
</organism>
<dbReference type="EMBL" id="CP103416">
    <property type="protein sequence ID" value="UVW33750.1"/>
    <property type="molecule type" value="Genomic_DNA"/>
</dbReference>
<evidence type="ECO:0000313" key="3">
    <source>
        <dbReference type="EMBL" id="UVW33750.1"/>
    </source>
</evidence>
<dbReference type="InterPro" id="IPR000683">
    <property type="entry name" value="Gfo/Idh/MocA-like_OxRdtase_N"/>
</dbReference>
<dbReference type="Proteomes" id="UP001059934">
    <property type="component" value="Chromosome"/>
</dbReference>
<dbReference type="Pfam" id="PF01408">
    <property type="entry name" value="GFO_IDH_MocA"/>
    <property type="match status" value="1"/>
</dbReference>
<dbReference type="Gene3D" id="3.30.360.10">
    <property type="entry name" value="Dihydrodipicolinate Reductase, domain 2"/>
    <property type="match status" value="1"/>
</dbReference>
<protein>
    <submittedName>
        <fullName evidence="3">Gfo/Idh/MocA family oxidoreductase</fullName>
    </submittedName>
</protein>
<evidence type="ECO:0000259" key="1">
    <source>
        <dbReference type="Pfam" id="PF01408"/>
    </source>
</evidence>
<proteinExistence type="predicted"/>